<reference evidence="1 2" key="1">
    <citation type="submission" date="2020-04" db="EMBL/GenBank/DDBJ databases">
        <title>Genome-Wide Identification of 5-Methylcytosine Sites in Bacterial Genomes By High-Throughput Sequencing of MspJI Restriction Fragments.</title>
        <authorList>
            <person name="Wu V."/>
        </authorList>
    </citation>
    <scope>NUCLEOTIDE SEQUENCE [LARGE SCALE GENOMIC DNA]</scope>
    <source>
        <strain evidence="1 2">NEB122</strain>
    </source>
</reference>
<sequence>MDGAIAARLPLSAYRHWVFDMDGTLTLPVHDFALIRRALEIPPEDDILHHLAALPADQAQAKHAWLLEHERELAEAAQPAPGAPALVRALRADGCRLGLLTRNARVLAQVTLEAIGLGDAFAWDDIVGRDEAVPKPAPDGLQYFQQRWAVPAAALLMIGDHHNDLACGRAAGAGTVQVNTPGDPWPGLADWRLRDCVELLHHWQASAGHKSS</sequence>
<dbReference type="Pfam" id="PF00702">
    <property type="entry name" value="Hydrolase"/>
    <property type="match status" value="1"/>
</dbReference>
<evidence type="ECO:0000313" key="1">
    <source>
        <dbReference type="EMBL" id="QJD66537.1"/>
    </source>
</evidence>
<reference evidence="1 2" key="2">
    <citation type="submission" date="2020-04" db="EMBL/GenBank/DDBJ databases">
        <authorList>
            <person name="Fomenkov A."/>
            <person name="Anton B.P."/>
            <person name="Roberts R.J."/>
        </authorList>
    </citation>
    <scope>NUCLEOTIDE SEQUENCE [LARGE SCALE GENOMIC DNA]</scope>
    <source>
        <strain evidence="1 2">NEB122</strain>
    </source>
</reference>
<dbReference type="GO" id="GO:0016787">
    <property type="term" value="F:hydrolase activity"/>
    <property type="evidence" value="ECO:0007669"/>
    <property type="project" value="UniProtKB-KW"/>
</dbReference>
<dbReference type="CDD" id="cd01427">
    <property type="entry name" value="HAD_like"/>
    <property type="match status" value="1"/>
</dbReference>
<dbReference type="InterPro" id="IPR006439">
    <property type="entry name" value="HAD-SF_hydro_IA"/>
</dbReference>
<accession>A0A7Z2ZFX9</accession>
<dbReference type="SFLD" id="SFLDS00003">
    <property type="entry name" value="Haloacid_Dehalogenase"/>
    <property type="match status" value="1"/>
</dbReference>
<gene>
    <name evidence="1" type="ORF">HG421_01570</name>
</gene>
<dbReference type="PANTHER" id="PTHR43885">
    <property type="entry name" value="HALOACID DEHALOGENASE-LIKE HYDROLASE"/>
    <property type="match status" value="1"/>
</dbReference>
<keyword evidence="1" id="KW-0378">Hydrolase</keyword>
<dbReference type="InterPro" id="IPR023214">
    <property type="entry name" value="HAD_sf"/>
</dbReference>
<name>A0A7Z2ZFX9_XANCA</name>
<dbReference type="EMBL" id="CP051651">
    <property type="protein sequence ID" value="QJD66537.1"/>
    <property type="molecule type" value="Genomic_DNA"/>
</dbReference>
<dbReference type="RefSeq" id="WP_169704608.1">
    <property type="nucleotide sequence ID" value="NZ_CP051651.1"/>
</dbReference>
<dbReference type="Proteomes" id="UP000503498">
    <property type="component" value="Chromosome"/>
</dbReference>
<dbReference type="Gene3D" id="3.40.50.1000">
    <property type="entry name" value="HAD superfamily/HAD-like"/>
    <property type="match status" value="1"/>
</dbReference>
<dbReference type="SFLD" id="SFLDG01129">
    <property type="entry name" value="C1.5:_HAD__Beta-PGM__Phosphata"/>
    <property type="match status" value="1"/>
</dbReference>
<dbReference type="PANTHER" id="PTHR43885:SF1">
    <property type="entry name" value="SUPERFAMILY HYDROLASE, PUTATIVE (AFU_ORTHOLOGUE AFUA_4G13290)-RELATED"/>
    <property type="match status" value="1"/>
</dbReference>
<organism evidence="1 2">
    <name type="scientific">Xanthomonas campestris pv. badrii</name>
    <dbReference type="NCBI Taxonomy" id="149696"/>
    <lineage>
        <taxon>Bacteria</taxon>
        <taxon>Pseudomonadati</taxon>
        <taxon>Pseudomonadota</taxon>
        <taxon>Gammaproteobacteria</taxon>
        <taxon>Lysobacterales</taxon>
        <taxon>Lysobacteraceae</taxon>
        <taxon>Xanthomonas</taxon>
    </lineage>
</organism>
<dbReference type="AlphaFoldDB" id="A0A7Z2ZFX9"/>
<protein>
    <submittedName>
        <fullName evidence="1">HAD family hydrolase</fullName>
    </submittedName>
</protein>
<evidence type="ECO:0000313" key="2">
    <source>
        <dbReference type="Proteomes" id="UP000503498"/>
    </source>
</evidence>
<proteinExistence type="predicted"/>
<dbReference type="NCBIfam" id="TIGR01549">
    <property type="entry name" value="HAD-SF-IA-v1"/>
    <property type="match status" value="1"/>
</dbReference>
<dbReference type="NCBIfam" id="TIGR01509">
    <property type="entry name" value="HAD-SF-IA-v3"/>
    <property type="match status" value="1"/>
</dbReference>
<dbReference type="InterPro" id="IPR036412">
    <property type="entry name" value="HAD-like_sf"/>
</dbReference>
<dbReference type="SUPFAM" id="SSF56784">
    <property type="entry name" value="HAD-like"/>
    <property type="match status" value="1"/>
</dbReference>
<dbReference type="Gene3D" id="1.10.260.80">
    <property type="match status" value="1"/>
</dbReference>